<evidence type="ECO:0000313" key="2">
    <source>
        <dbReference type="Proteomes" id="UP000589036"/>
    </source>
</evidence>
<dbReference type="Proteomes" id="UP000589036">
    <property type="component" value="Unassembled WGS sequence"/>
</dbReference>
<evidence type="ECO:0008006" key="3">
    <source>
        <dbReference type="Google" id="ProtNLM"/>
    </source>
</evidence>
<dbReference type="EMBL" id="JACCCC010000001">
    <property type="protein sequence ID" value="NYE48761.1"/>
    <property type="molecule type" value="Genomic_DNA"/>
</dbReference>
<comment type="caution">
    <text evidence="1">The sequence shown here is derived from an EMBL/GenBank/DDBJ whole genome shotgun (WGS) entry which is preliminary data.</text>
</comment>
<accession>A0A852TY98</accession>
<evidence type="ECO:0000313" key="1">
    <source>
        <dbReference type="EMBL" id="NYE48761.1"/>
    </source>
</evidence>
<gene>
    <name evidence="1" type="ORF">HDA32_003881</name>
</gene>
<keyword evidence="2" id="KW-1185">Reference proteome</keyword>
<name>A0A852TY98_9ACTN</name>
<sequence>MAWSWRYETAEGTVLQDESLPGELFPSRGDAESWLGETWQELREAGAERVTLLEEDHAVYSMSLADPD</sequence>
<reference evidence="1 2" key="1">
    <citation type="submission" date="2020-07" db="EMBL/GenBank/DDBJ databases">
        <title>Sequencing the genomes of 1000 actinobacteria strains.</title>
        <authorList>
            <person name="Klenk H.-P."/>
        </authorList>
    </citation>
    <scope>NUCLEOTIDE SEQUENCE [LARGE SCALE GENOMIC DNA]</scope>
    <source>
        <strain evidence="1 2">CXB654</strain>
    </source>
</reference>
<organism evidence="1 2">
    <name type="scientific">Spinactinospora alkalitolerans</name>
    <dbReference type="NCBI Taxonomy" id="687207"/>
    <lineage>
        <taxon>Bacteria</taxon>
        <taxon>Bacillati</taxon>
        <taxon>Actinomycetota</taxon>
        <taxon>Actinomycetes</taxon>
        <taxon>Streptosporangiales</taxon>
        <taxon>Nocardiopsidaceae</taxon>
        <taxon>Spinactinospora</taxon>
    </lineage>
</organism>
<protein>
    <recommendedName>
        <fullName evidence="3">DUF2188 domain-containing protein</fullName>
    </recommendedName>
</protein>
<proteinExistence type="predicted"/>
<dbReference type="AlphaFoldDB" id="A0A852TY98"/>
<dbReference type="RefSeq" id="WP_179644537.1">
    <property type="nucleotide sequence ID" value="NZ_BAAAYY010000010.1"/>
</dbReference>